<dbReference type="InterPro" id="IPR058240">
    <property type="entry name" value="rSAM_sf"/>
</dbReference>
<gene>
    <name evidence="6" type="ORF">Adu01nite_86620</name>
</gene>
<evidence type="ECO:0000259" key="5">
    <source>
        <dbReference type="PROSITE" id="PS51918"/>
    </source>
</evidence>
<accession>A0ABQ3ZBY1</accession>
<dbReference type="InterPro" id="IPR007197">
    <property type="entry name" value="rSAM"/>
</dbReference>
<dbReference type="RefSeq" id="WP_203735157.1">
    <property type="nucleotide sequence ID" value="NZ_BAAATX010000034.1"/>
</dbReference>
<dbReference type="PANTHER" id="PTHR11228:SF7">
    <property type="entry name" value="PQQA PEPTIDE CYCLASE"/>
    <property type="match status" value="1"/>
</dbReference>
<evidence type="ECO:0000256" key="2">
    <source>
        <dbReference type="ARBA" id="ARBA00022723"/>
    </source>
</evidence>
<keyword evidence="1" id="KW-0949">S-adenosyl-L-methionine</keyword>
<dbReference type="SUPFAM" id="SSF102114">
    <property type="entry name" value="Radical SAM enzymes"/>
    <property type="match status" value="1"/>
</dbReference>
<reference evidence="6 7" key="1">
    <citation type="submission" date="2021-01" db="EMBL/GenBank/DDBJ databases">
        <title>Whole genome shotgun sequence of Actinoplanes durhamensis NBRC 14914.</title>
        <authorList>
            <person name="Komaki H."/>
            <person name="Tamura T."/>
        </authorList>
    </citation>
    <scope>NUCLEOTIDE SEQUENCE [LARGE SCALE GENOMIC DNA]</scope>
    <source>
        <strain evidence="6 7">NBRC 14914</strain>
    </source>
</reference>
<evidence type="ECO:0000256" key="4">
    <source>
        <dbReference type="ARBA" id="ARBA00023014"/>
    </source>
</evidence>
<evidence type="ECO:0000256" key="3">
    <source>
        <dbReference type="ARBA" id="ARBA00023004"/>
    </source>
</evidence>
<dbReference type="Pfam" id="PF04055">
    <property type="entry name" value="Radical_SAM"/>
    <property type="match status" value="1"/>
</dbReference>
<dbReference type="EMBL" id="BOML01000076">
    <property type="protein sequence ID" value="GIE07312.1"/>
    <property type="molecule type" value="Genomic_DNA"/>
</dbReference>
<keyword evidence="3" id="KW-0408">Iron</keyword>
<evidence type="ECO:0000313" key="6">
    <source>
        <dbReference type="EMBL" id="GIE07312.1"/>
    </source>
</evidence>
<dbReference type="SFLD" id="SFLDS00029">
    <property type="entry name" value="Radical_SAM"/>
    <property type="match status" value="1"/>
</dbReference>
<protein>
    <recommendedName>
        <fullName evidence="5">Radical SAM core domain-containing protein</fullName>
    </recommendedName>
</protein>
<dbReference type="InterPro" id="IPR006638">
    <property type="entry name" value="Elp3/MiaA/NifB-like_rSAM"/>
</dbReference>
<feature type="domain" description="Radical SAM core" evidence="5">
    <location>
        <begin position="8"/>
        <end position="217"/>
    </location>
</feature>
<sequence>MLDQVAGITRVRMLYLQLAYKCNFSCAHCFHGELLRSPENFSVVEAQALLDHFIDVYQLEEVTLLGGEPLLYPHIVTMCRYAKERGLTVEICTNAHPGFRGKVRAAAPYLDHFRVSLDGLRDTHDRMRKTGSFDGAVAMIDLARELGVQVGATMTVTRHNLDEVVSLGVLLQEHGVADLKLHALRLVGNARLHPDLEVVDPSRYGDLHAKINAAGLSIKVVYDSDLLPQPPGAACSNLVAGGWLDRIEADPRGGLTVSCKAVGKDVNAFRWDKQRQIIRYEPRENDEFALGIPDVNYQTVTAG</sequence>
<dbReference type="InterPro" id="IPR013785">
    <property type="entry name" value="Aldolase_TIM"/>
</dbReference>
<dbReference type="SMART" id="SM00729">
    <property type="entry name" value="Elp3"/>
    <property type="match status" value="1"/>
</dbReference>
<keyword evidence="2" id="KW-0479">Metal-binding</keyword>
<evidence type="ECO:0000256" key="1">
    <source>
        <dbReference type="ARBA" id="ARBA00022691"/>
    </source>
</evidence>
<organism evidence="6 7">
    <name type="scientific">Paractinoplanes durhamensis</name>
    <dbReference type="NCBI Taxonomy" id="113563"/>
    <lineage>
        <taxon>Bacteria</taxon>
        <taxon>Bacillati</taxon>
        <taxon>Actinomycetota</taxon>
        <taxon>Actinomycetes</taxon>
        <taxon>Micromonosporales</taxon>
        <taxon>Micromonosporaceae</taxon>
        <taxon>Paractinoplanes</taxon>
    </lineage>
</organism>
<keyword evidence="4" id="KW-0411">Iron-sulfur</keyword>
<proteinExistence type="predicted"/>
<dbReference type="PROSITE" id="PS51918">
    <property type="entry name" value="RADICAL_SAM"/>
    <property type="match status" value="1"/>
</dbReference>
<dbReference type="CDD" id="cd01335">
    <property type="entry name" value="Radical_SAM"/>
    <property type="match status" value="1"/>
</dbReference>
<dbReference type="PANTHER" id="PTHR11228">
    <property type="entry name" value="RADICAL SAM DOMAIN PROTEIN"/>
    <property type="match status" value="1"/>
</dbReference>
<dbReference type="InterPro" id="IPR050377">
    <property type="entry name" value="Radical_SAM_PqqE_MftC-like"/>
</dbReference>
<keyword evidence="7" id="KW-1185">Reference proteome</keyword>
<dbReference type="Gene3D" id="3.20.20.70">
    <property type="entry name" value="Aldolase class I"/>
    <property type="match status" value="1"/>
</dbReference>
<dbReference type="SFLD" id="SFLDG01067">
    <property type="entry name" value="SPASM/twitch_domain_containing"/>
    <property type="match status" value="1"/>
</dbReference>
<evidence type="ECO:0000313" key="7">
    <source>
        <dbReference type="Proteomes" id="UP000637628"/>
    </source>
</evidence>
<dbReference type="Proteomes" id="UP000637628">
    <property type="component" value="Unassembled WGS sequence"/>
</dbReference>
<name>A0ABQ3ZBY1_9ACTN</name>
<comment type="caution">
    <text evidence="6">The sequence shown here is derived from an EMBL/GenBank/DDBJ whole genome shotgun (WGS) entry which is preliminary data.</text>
</comment>